<name>A0ABQ7MM54_BRACM</name>
<sequence>MSSWNGGGNLQEGLTNDDIVAWWFSLVPSERSEAVGTIALRFEGAFFSVASGARLSISTGLGLQGSSLTLNES</sequence>
<comment type="caution">
    <text evidence="1">The sequence shown here is derived from an EMBL/GenBank/DDBJ whole genome shotgun (WGS) entry which is preliminary data.</text>
</comment>
<gene>
    <name evidence="1" type="primary">A04p004080.1_BraROA</name>
    <name evidence="1" type="ORF">IGI04_014369</name>
</gene>
<organism evidence="1 2">
    <name type="scientific">Brassica rapa subsp. trilocularis</name>
    <dbReference type="NCBI Taxonomy" id="1813537"/>
    <lineage>
        <taxon>Eukaryota</taxon>
        <taxon>Viridiplantae</taxon>
        <taxon>Streptophyta</taxon>
        <taxon>Embryophyta</taxon>
        <taxon>Tracheophyta</taxon>
        <taxon>Spermatophyta</taxon>
        <taxon>Magnoliopsida</taxon>
        <taxon>eudicotyledons</taxon>
        <taxon>Gunneridae</taxon>
        <taxon>Pentapetalae</taxon>
        <taxon>rosids</taxon>
        <taxon>malvids</taxon>
        <taxon>Brassicales</taxon>
        <taxon>Brassicaceae</taxon>
        <taxon>Brassiceae</taxon>
        <taxon>Brassica</taxon>
    </lineage>
</organism>
<accession>A0ABQ7MM54</accession>
<protein>
    <recommendedName>
        <fullName evidence="3">Legume lectin domain-containing protein</fullName>
    </recommendedName>
</protein>
<evidence type="ECO:0000313" key="1">
    <source>
        <dbReference type="EMBL" id="KAG5399762.1"/>
    </source>
</evidence>
<evidence type="ECO:0008006" key="3">
    <source>
        <dbReference type="Google" id="ProtNLM"/>
    </source>
</evidence>
<dbReference type="Proteomes" id="UP000823674">
    <property type="component" value="Chromosome A04"/>
</dbReference>
<reference evidence="1 2" key="1">
    <citation type="submission" date="2021-03" db="EMBL/GenBank/DDBJ databases">
        <authorList>
            <person name="King G.J."/>
            <person name="Bancroft I."/>
            <person name="Baten A."/>
            <person name="Bloomfield J."/>
            <person name="Borpatragohain P."/>
            <person name="He Z."/>
            <person name="Irish N."/>
            <person name="Irwin J."/>
            <person name="Liu K."/>
            <person name="Mauleon R.P."/>
            <person name="Moore J."/>
            <person name="Morris R."/>
            <person name="Ostergaard L."/>
            <person name="Wang B."/>
            <person name="Wells R."/>
        </authorList>
    </citation>
    <scope>NUCLEOTIDE SEQUENCE [LARGE SCALE GENOMIC DNA]</scope>
    <source>
        <strain evidence="1">R-o-18</strain>
        <tissue evidence="1">Leaf</tissue>
    </source>
</reference>
<evidence type="ECO:0000313" key="2">
    <source>
        <dbReference type="Proteomes" id="UP000823674"/>
    </source>
</evidence>
<keyword evidence="2" id="KW-1185">Reference proteome</keyword>
<dbReference type="EMBL" id="JADBGQ010000004">
    <property type="protein sequence ID" value="KAG5399762.1"/>
    <property type="molecule type" value="Genomic_DNA"/>
</dbReference>
<feature type="non-terminal residue" evidence="1">
    <location>
        <position position="73"/>
    </location>
</feature>
<proteinExistence type="predicted"/>